<sequence>MKCDDLKTCETCAEKDCKCGSVMDECNCCAICLKCAGETCHDTFDAGCEDGYTCGDPNRSLLDKINIPATCIKKED</sequence>
<reference evidence="2 3" key="1">
    <citation type="submission" date="2021-06" db="EMBL/GenBank/DDBJ databases">
        <title>Caerostris darwini draft genome.</title>
        <authorList>
            <person name="Kono N."/>
            <person name="Arakawa K."/>
        </authorList>
    </citation>
    <scope>NUCLEOTIDE SEQUENCE [LARGE SCALE GENOMIC DNA]</scope>
</reference>
<keyword evidence="3" id="KW-1185">Reference proteome</keyword>
<evidence type="ECO:0000313" key="1">
    <source>
        <dbReference type="EMBL" id="GIY35279.1"/>
    </source>
</evidence>
<dbReference type="SUPFAM" id="SSF57184">
    <property type="entry name" value="Growth factor receptor domain"/>
    <property type="match status" value="1"/>
</dbReference>
<dbReference type="EMBL" id="BPLQ01008155">
    <property type="protein sequence ID" value="GIY35302.1"/>
    <property type="molecule type" value="Genomic_DNA"/>
</dbReference>
<evidence type="ECO:0000313" key="2">
    <source>
        <dbReference type="EMBL" id="GIY35302.1"/>
    </source>
</evidence>
<evidence type="ECO:0000313" key="3">
    <source>
        <dbReference type="Proteomes" id="UP001054837"/>
    </source>
</evidence>
<accession>A0AAV4SPC6</accession>
<dbReference type="InterPro" id="IPR009030">
    <property type="entry name" value="Growth_fac_rcpt_cys_sf"/>
</dbReference>
<name>A0AAV4SPC6_9ARAC</name>
<dbReference type="Gene3D" id="4.10.40.20">
    <property type="match status" value="1"/>
</dbReference>
<organism evidence="2 3">
    <name type="scientific">Caerostris darwini</name>
    <dbReference type="NCBI Taxonomy" id="1538125"/>
    <lineage>
        <taxon>Eukaryota</taxon>
        <taxon>Metazoa</taxon>
        <taxon>Ecdysozoa</taxon>
        <taxon>Arthropoda</taxon>
        <taxon>Chelicerata</taxon>
        <taxon>Arachnida</taxon>
        <taxon>Araneae</taxon>
        <taxon>Araneomorphae</taxon>
        <taxon>Entelegynae</taxon>
        <taxon>Araneoidea</taxon>
        <taxon>Araneidae</taxon>
        <taxon>Caerostris</taxon>
    </lineage>
</organism>
<gene>
    <name evidence="2" type="ORF">CDAR_1071</name>
    <name evidence="1" type="ORF">CDAR_881</name>
</gene>
<evidence type="ECO:0008006" key="4">
    <source>
        <dbReference type="Google" id="ProtNLM"/>
    </source>
</evidence>
<protein>
    <recommendedName>
        <fullName evidence="4">IGFBP N-terminal domain-containing protein</fullName>
    </recommendedName>
</protein>
<comment type="caution">
    <text evidence="2">The sequence shown here is derived from an EMBL/GenBank/DDBJ whole genome shotgun (WGS) entry which is preliminary data.</text>
</comment>
<dbReference type="AlphaFoldDB" id="A0AAV4SPC6"/>
<dbReference type="EMBL" id="BPLQ01008155">
    <property type="protein sequence ID" value="GIY35279.1"/>
    <property type="molecule type" value="Genomic_DNA"/>
</dbReference>
<dbReference type="Proteomes" id="UP001054837">
    <property type="component" value="Unassembled WGS sequence"/>
</dbReference>
<proteinExistence type="predicted"/>